<evidence type="ECO:0008006" key="5">
    <source>
        <dbReference type="Google" id="ProtNLM"/>
    </source>
</evidence>
<dbReference type="RefSeq" id="WP_126825373.1">
    <property type="nucleotide sequence ID" value="NZ_JBHLWU010000002.1"/>
</dbReference>
<dbReference type="EMBL" id="NGJZ01000002">
    <property type="protein sequence ID" value="RSU07352.1"/>
    <property type="molecule type" value="Genomic_DNA"/>
</dbReference>
<evidence type="ECO:0000313" key="3">
    <source>
        <dbReference type="EMBL" id="RSU07352.1"/>
    </source>
</evidence>
<dbReference type="Gene3D" id="2.40.100.10">
    <property type="entry name" value="Cyclophilin-like"/>
    <property type="match status" value="1"/>
</dbReference>
<dbReference type="InterPro" id="IPR017853">
    <property type="entry name" value="GH"/>
</dbReference>
<reference evidence="3 4" key="1">
    <citation type="submission" date="2017-05" db="EMBL/GenBank/DDBJ databases">
        <title>Vagococcus spp. assemblies.</title>
        <authorList>
            <person name="Gulvik C.A."/>
        </authorList>
    </citation>
    <scope>NUCLEOTIDE SEQUENCE [LARGE SCALE GENOMIC DNA]</scope>
    <source>
        <strain evidence="3 4">DSM 24756</strain>
    </source>
</reference>
<gene>
    <name evidence="3" type="ORF">CBF30_08875</name>
</gene>
<dbReference type="SUPFAM" id="SSF50891">
    <property type="entry name" value="Cyclophilin-like"/>
    <property type="match status" value="1"/>
</dbReference>
<evidence type="ECO:0000259" key="1">
    <source>
        <dbReference type="Pfam" id="PF05913"/>
    </source>
</evidence>
<organism evidence="3 4">
    <name type="scientific">Vagococcus entomophilus</name>
    <dbReference type="NCBI Taxonomy" id="1160095"/>
    <lineage>
        <taxon>Bacteria</taxon>
        <taxon>Bacillati</taxon>
        <taxon>Bacillota</taxon>
        <taxon>Bacilli</taxon>
        <taxon>Lactobacillales</taxon>
        <taxon>Enterococcaceae</taxon>
        <taxon>Vagococcus</taxon>
    </lineage>
</organism>
<dbReference type="PANTHER" id="PTHR38435">
    <property type="match status" value="1"/>
</dbReference>
<dbReference type="Gene3D" id="3.20.20.70">
    <property type="entry name" value="Aldolase class I"/>
    <property type="match status" value="1"/>
</dbReference>
<feature type="domain" description="6-phospho-N-acetylmuramidase C-terminal" evidence="1">
    <location>
        <begin position="250"/>
        <end position="363"/>
    </location>
</feature>
<dbReference type="InterPro" id="IPR008589">
    <property type="entry name" value="MupG"/>
</dbReference>
<accession>A0A430AHE2</accession>
<dbReference type="InterPro" id="IPR043894">
    <property type="entry name" value="MupG_C"/>
</dbReference>
<dbReference type="PANTHER" id="PTHR38435:SF1">
    <property type="entry name" value="DUF871 DOMAIN-CONTAINING PROTEIN"/>
    <property type="match status" value="1"/>
</dbReference>
<proteinExistence type="predicted"/>
<evidence type="ECO:0000313" key="4">
    <source>
        <dbReference type="Proteomes" id="UP000288669"/>
    </source>
</evidence>
<dbReference type="AlphaFoldDB" id="A0A430AHE2"/>
<dbReference type="InterPro" id="IPR029000">
    <property type="entry name" value="Cyclophilin-like_dom_sf"/>
</dbReference>
<dbReference type="Proteomes" id="UP000288669">
    <property type="component" value="Unassembled WGS sequence"/>
</dbReference>
<name>A0A430AHE2_9ENTE</name>
<dbReference type="SUPFAM" id="SSF51445">
    <property type="entry name" value="(Trans)glycosidases"/>
    <property type="match status" value="1"/>
</dbReference>
<sequence length="368" mass="42339">MGKLGVSLYPEKSSFEKDKAYLALAKQYDFSRIFMNLLLFNVKKNQLEPIIKRMKKTIAYGNHLGFETYLDVNPYTLKSLGISTADLAYFADLGVKGIRLDMGFTGKEEAEMTRNRYGLKIEINMSNEDHYLERIFDYHPNRANLVGCHNFFPQAYTGLSTEYFIHCSKRFLKKNLRTAAFVTAPSAKLGPWELQEGLCTIEAHRNLPLYAQVRHLKALDVVEDIIIGNAYAVENELAEMKRAFLEERLSLTVVPADGLWPIEKKIVEDVNHMYRGDCSEYMIRSSLPRFIYRESPLPARENSAPIQKGDVLILNENYGQYKAELQIALKSRPKDNRVNKIGQIATEDLLLLETLQPYTDFHLTFKRD</sequence>
<dbReference type="Pfam" id="PF05913">
    <property type="entry name" value="MupG_C"/>
    <property type="match status" value="1"/>
</dbReference>
<dbReference type="InterPro" id="IPR013785">
    <property type="entry name" value="Aldolase_TIM"/>
</dbReference>
<keyword evidence="4" id="KW-1185">Reference proteome</keyword>
<dbReference type="OrthoDB" id="5809921at2"/>
<comment type="caution">
    <text evidence="3">The sequence shown here is derived from an EMBL/GenBank/DDBJ whole genome shotgun (WGS) entry which is preliminary data.</text>
</comment>
<dbReference type="Pfam" id="PF19200">
    <property type="entry name" value="MupG_N"/>
    <property type="match status" value="1"/>
</dbReference>
<feature type="domain" description="6-phospho-N-acetylmuramidase N-terminal" evidence="2">
    <location>
        <begin position="4"/>
        <end position="241"/>
    </location>
</feature>
<protein>
    <recommendedName>
        <fullName evidence="5">Outer surface protein</fullName>
    </recommendedName>
</protein>
<evidence type="ECO:0000259" key="2">
    <source>
        <dbReference type="Pfam" id="PF19200"/>
    </source>
</evidence>
<dbReference type="InterPro" id="IPR043797">
    <property type="entry name" value="MupG_N"/>
</dbReference>